<dbReference type="EMBL" id="JBHUDE010000044">
    <property type="protein sequence ID" value="MFD1607934.1"/>
    <property type="molecule type" value="Genomic_DNA"/>
</dbReference>
<evidence type="ECO:0000313" key="3">
    <source>
        <dbReference type="Proteomes" id="UP001597221"/>
    </source>
</evidence>
<evidence type="ECO:0000256" key="1">
    <source>
        <dbReference type="SAM" id="MobiDB-lite"/>
    </source>
</evidence>
<dbReference type="Pfam" id="PF12758">
    <property type="entry name" value="DUF3813"/>
    <property type="match status" value="1"/>
</dbReference>
<keyword evidence="3" id="KW-1185">Reference proteome</keyword>
<gene>
    <name evidence="2" type="ORF">ACFSBH_09735</name>
</gene>
<comment type="caution">
    <text evidence="2">The sequence shown here is derived from an EMBL/GenBank/DDBJ whole genome shotgun (WGS) entry which is preliminary data.</text>
</comment>
<proteinExistence type="predicted"/>
<dbReference type="Proteomes" id="UP001597221">
    <property type="component" value="Unassembled WGS sequence"/>
</dbReference>
<protein>
    <submittedName>
        <fullName evidence="2">DUF3813 family protein</fullName>
    </submittedName>
</protein>
<accession>A0ABW4HQN6</accession>
<organism evidence="2 3">
    <name type="scientific">Oceanobacillus luteolus</name>
    <dbReference type="NCBI Taxonomy" id="1274358"/>
    <lineage>
        <taxon>Bacteria</taxon>
        <taxon>Bacillati</taxon>
        <taxon>Bacillota</taxon>
        <taxon>Bacilli</taxon>
        <taxon>Bacillales</taxon>
        <taxon>Bacillaceae</taxon>
        <taxon>Oceanobacillus</taxon>
    </lineage>
</organism>
<dbReference type="InterPro" id="IPR024217">
    <property type="entry name" value="DUF3813"/>
</dbReference>
<name>A0ABW4HQN6_9BACI</name>
<evidence type="ECO:0000313" key="2">
    <source>
        <dbReference type="EMBL" id="MFD1607934.1"/>
    </source>
</evidence>
<dbReference type="RefSeq" id="WP_251514841.1">
    <property type="nucleotide sequence ID" value="NZ_JAMBON010000021.1"/>
</dbReference>
<feature type="region of interest" description="Disordered" evidence="1">
    <location>
        <begin position="44"/>
        <end position="65"/>
    </location>
</feature>
<reference evidence="3" key="1">
    <citation type="journal article" date="2019" name="Int. J. Syst. Evol. Microbiol.">
        <title>The Global Catalogue of Microorganisms (GCM) 10K type strain sequencing project: providing services to taxonomists for standard genome sequencing and annotation.</title>
        <authorList>
            <consortium name="The Broad Institute Genomics Platform"/>
            <consortium name="The Broad Institute Genome Sequencing Center for Infectious Disease"/>
            <person name="Wu L."/>
            <person name="Ma J."/>
        </authorList>
    </citation>
    <scope>NUCLEOTIDE SEQUENCE [LARGE SCALE GENOMIC DNA]</scope>
    <source>
        <strain evidence="3">CGMCC 1.12376</strain>
    </source>
</reference>
<feature type="compositionally biased region" description="Basic and acidic residues" evidence="1">
    <location>
        <begin position="46"/>
        <end position="59"/>
    </location>
</feature>
<sequence length="65" mass="7609">MDQQQSLFQQARQRVMEMMNMGQQASDTDREAVQHAIQAAYQEATPEEKQELEQLESKLKNNQQL</sequence>